<reference evidence="1 2" key="1">
    <citation type="submission" date="2016-06" db="EMBL/GenBank/DDBJ databases">
        <authorList>
            <person name="Kjaerup R.B."/>
            <person name="Dalgaard T.S."/>
            <person name="Juul-Madsen H.R."/>
        </authorList>
    </citation>
    <scope>NUCLEOTIDE SEQUENCE [LARGE SCALE GENOMIC DNA]</scope>
    <source>
        <strain evidence="1 2">1165133.8</strain>
    </source>
</reference>
<evidence type="ECO:0000313" key="1">
    <source>
        <dbReference type="EMBL" id="OBK28877.1"/>
    </source>
</evidence>
<sequence length="72" mass="8108">MELESVTTEQKRNSVIMLPDEYDILINVTYHGVAVQISDRSTDQITHEQNDLDDVNAAIDYVVRTIKVDTAG</sequence>
<accession>A0A1A3P8G4</accession>
<comment type="caution">
    <text evidence="1">The sequence shown here is derived from an EMBL/GenBank/DDBJ whole genome shotgun (WGS) entry which is preliminary data.</text>
</comment>
<evidence type="ECO:0000313" key="2">
    <source>
        <dbReference type="Proteomes" id="UP000093928"/>
    </source>
</evidence>
<organism evidence="1 2">
    <name type="scientific">Mycobacterium asiaticum</name>
    <dbReference type="NCBI Taxonomy" id="1790"/>
    <lineage>
        <taxon>Bacteria</taxon>
        <taxon>Bacillati</taxon>
        <taxon>Actinomycetota</taxon>
        <taxon>Actinomycetes</taxon>
        <taxon>Mycobacteriales</taxon>
        <taxon>Mycobacteriaceae</taxon>
        <taxon>Mycobacterium</taxon>
    </lineage>
</organism>
<dbReference type="EMBL" id="LZLS01000065">
    <property type="protein sequence ID" value="OBK28877.1"/>
    <property type="molecule type" value="Genomic_DNA"/>
</dbReference>
<dbReference type="OrthoDB" id="9900104at2"/>
<dbReference type="Proteomes" id="UP000093928">
    <property type="component" value="Unassembled WGS sequence"/>
</dbReference>
<dbReference type="AlphaFoldDB" id="A0A1A3P8G4"/>
<protein>
    <submittedName>
        <fullName evidence="1">Uncharacterized protein</fullName>
    </submittedName>
</protein>
<gene>
    <name evidence="1" type="ORF">A5634_19760</name>
</gene>
<proteinExistence type="predicted"/>
<name>A0A1A3P8G4_MYCAS</name>
<dbReference type="RefSeq" id="WP_065143379.1">
    <property type="nucleotide sequence ID" value="NZ_LZLS01000065.1"/>
</dbReference>